<evidence type="ECO:0000313" key="1">
    <source>
        <dbReference type="EMBL" id="KAF0747071.1"/>
    </source>
</evidence>
<keyword evidence="2" id="KW-1185">Reference proteome</keyword>
<proteinExistence type="predicted"/>
<dbReference type="AlphaFoldDB" id="A0A6G0Y170"/>
<reference evidence="1 2" key="1">
    <citation type="submission" date="2019-08" db="EMBL/GenBank/DDBJ databases">
        <title>Whole genome of Aphis craccivora.</title>
        <authorList>
            <person name="Voronova N.V."/>
            <person name="Shulinski R.S."/>
            <person name="Bandarenka Y.V."/>
            <person name="Zhorov D.G."/>
            <person name="Warner D."/>
        </authorList>
    </citation>
    <scope>NUCLEOTIDE SEQUENCE [LARGE SCALE GENOMIC DNA]</scope>
    <source>
        <strain evidence="1">180601</strain>
        <tissue evidence="1">Whole Body</tissue>
    </source>
</reference>
<feature type="non-terminal residue" evidence="1">
    <location>
        <position position="38"/>
    </location>
</feature>
<comment type="caution">
    <text evidence="1">The sequence shown here is derived from an EMBL/GenBank/DDBJ whole genome shotgun (WGS) entry which is preliminary data.</text>
</comment>
<protein>
    <submittedName>
        <fullName evidence="1">Uncharacterized protein</fullName>
    </submittedName>
</protein>
<dbReference type="Proteomes" id="UP000478052">
    <property type="component" value="Unassembled WGS sequence"/>
</dbReference>
<dbReference type="EMBL" id="VUJU01006970">
    <property type="protein sequence ID" value="KAF0747071.1"/>
    <property type="molecule type" value="Genomic_DNA"/>
</dbReference>
<name>A0A6G0Y170_APHCR</name>
<organism evidence="1 2">
    <name type="scientific">Aphis craccivora</name>
    <name type="common">Cowpea aphid</name>
    <dbReference type="NCBI Taxonomy" id="307492"/>
    <lineage>
        <taxon>Eukaryota</taxon>
        <taxon>Metazoa</taxon>
        <taxon>Ecdysozoa</taxon>
        <taxon>Arthropoda</taxon>
        <taxon>Hexapoda</taxon>
        <taxon>Insecta</taxon>
        <taxon>Pterygota</taxon>
        <taxon>Neoptera</taxon>
        <taxon>Paraneoptera</taxon>
        <taxon>Hemiptera</taxon>
        <taxon>Sternorrhyncha</taxon>
        <taxon>Aphidomorpha</taxon>
        <taxon>Aphidoidea</taxon>
        <taxon>Aphididae</taxon>
        <taxon>Aphidini</taxon>
        <taxon>Aphis</taxon>
        <taxon>Aphis</taxon>
    </lineage>
</organism>
<feature type="non-terminal residue" evidence="1">
    <location>
        <position position="1"/>
    </location>
</feature>
<dbReference type="OrthoDB" id="7466757at2759"/>
<sequence length="38" mass="3770">IVCGITGLVMGMVATIEEKGKMNLGLAIPAGILTVIAA</sequence>
<gene>
    <name evidence="1" type="ORF">FWK35_00036319</name>
</gene>
<evidence type="ECO:0000313" key="2">
    <source>
        <dbReference type="Proteomes" id="UP000478052"/>
    </source>
</evidence>
<accession>A0A6G0Y170</accession>